<gene>
    <name evidence="3" type="ORF">FHS57_004752</name>
</gene>
<feature type="domain" description="Acb2/Tad1 hairpin" evidence="2">
    <location>
        <begin position="39"/>
        <end position="90"/>
    </location>
</feature>
<comment type="caution">
    <text evidence="3">The sequence shown here is derived from an EMBL/GenBank/DDBJ whole genome shotgun (WGS) entry which is preliminary data.</text>
</comment>
<dbReference type="EMBL" id="JACIBY010000012">
    <property type="protein sequence ID" value="MBB3840732.1"/>
    <property type="molecule type" value="Genomic_DNA"/>
</dbReference>
<reference evidence="3 4" key="1">
    <citation type="submission" date="2020-08" db="EMBL/GenBank/DDBJ databases">
        <title>Genomic Encyclopedia of Type Strains, Phase IV (KMG-IV): sequencing the most valuable type-strain genomes for metagenomic binning, comparative biology and taxonomic classification.</title>
        <authorList>
            <person name="Goeker M."/>
        </authorList>
    </citation>
    <scope>NUCLEOTIDE SEQUENCE [LARGE SCALE GENOMIC DNA]</scope>
    <source>
        <strain evidence="3 4">DSM 17976</strain>
    </source>
</reference>
<dbReference type="Proteomes" id="UP000541352">
    <property type="component" value="Unassembled WGS sequence"/>
</dbReference>
<evidence type="ECO:0000259" key="2">
    <source>
        <dbReference type="Pfam" id="PF24729"/>
    </source>
</evidence>
<evidence type="ECO:0000256" key="1">
    <source>
        <dbReference type="ARBA" id="ARBA00022741"/>
    </source>
</evidence>
<protein>
    <recommendedName>
        <fullName evidence="2">Acb2/Tad1 hairpin domain-containing protein</fullName>
    </recommendedName>
</protein>
<sequence length="103" mass="11784">MQVLVPGHRYVAHNFEDKNGHGQTIQFIHKEPKGNPTQLETVSDGTTNEELLSILIDRMAFLQNAFPCRENAIVITKLEESLMWLNKRTADRLKRNVEGKQIA</sequence>
<dbReference type="GO" id="GO:0000166">
    <property type="term" value="F:nucleotide binding"/>
    <property type="evidence" value="ECO:0007669"/>
    <property type="project" value="UniProtKB-KW"/>
</dbReference>
<dbReference type="RefSeq" id="WP_183977896.1">
    <property type="nucleotide sequence ID" value="NZ_JACIBY010000012.1"/>
</dbReference>
<evidence type="ECO:0000313" key="4">
    <source>
        <dbReference type="Proteomes" id="UP000541352"/>
    </source>
</evidence>
<dbReference type="InterPro" id="IPR056098">
    <property type="entry name" value="Acb2/Tad1_hairpin"/>
</dbReference>
<evidence type="ECO:0000313" key="3">
    <source>
        <dbReference type="EMBL" id="MBB3840732.1"/>
    </source>
</evidence>
<dbReference type="AlphaFoldDB" id="A0A7W5ZSH3"/>
<accession>A0A7W5ZSH3</accession>
<keyword evidence="1" id="KW-0547">Nucleotide-binding</keyword>
<proteinExistence type="predicted"/>
<name>A0A7W5ZSH3_9BACT</name>
<organism evidence="3 4">
    <name type="scientific">Runella defluvii</name>
    <dbReference type="NCBI Taxonomy" id="370973"/>
    <lineage>
        <taxon>Bacteria</taxon>
        <taxon>Pseudomonadati</taxon>
        <taxon>Bacteroidota</taxon>
        <taxon>Cytophagia</taxon>
        <taxon>Cytophagales</taxon>
        <taxon>Spirosomataceae</taxon>
        <taxon>Runella</taxon>
    </lineage>
</organism>
<keyword evidence="4" id="KW-1185">Reference proteome</keyword>
<dbReference type="Pfam" id="PF24729">
    <property type="entry name" value="Acb2_Tad1_hairpin"/>
    <property type="match status" value="1"/>
</dbReference>